<organism evidence="19 20">
    <name type="scientific">Cirrhinus mrigala</name>
    <name type="common">Mrigala</name>
    <dbReference type="NCBI Taxonomy" id="683832"/>
    <lineage>
        <taxon>Eukaryota</taxon>
        <taxon>Metazoa</taxon>
        <taxon>Chordata</taxon>
        <taxon>Craniata</taxon>
        <taxon>Vertebrata</taxon>
        <taxon>Euteleostomi</taxon>
        <taxon>Actinopterygii</taxon>
        <taxon>Neopterygii</taxon>
        <taxon>Teleostei</taxon>
        <taxon>Ostariophysi</taxon>
        <taxon>Cypriniformes</taxon>
        <taxon>Cyprinidae</taxon>
        <taxon>Labeoninae</taxon>
        <taxon>Labeonini</taxon>
        <taxon>Cirrhinus</taxon>
    </lineage>
</organism>
<dbReference type="Pfam" id="PF04548">
    <property type="entry name" value="AIG1"/>
    <property type="match status" value="3"/>
</dbReference>
<dbReference type="GO" id="GO:0005783">
    <property type="term" value="C:endoplasmic reticulum"/>
    <property type="evidence" value="ECO:0007669"/>
    <property type="project" value="UniProtKB-SubCell"/>
</dbReference>
<dbReference type="InterPro" id="IPR058641">
    <property type="entry name" value="GVIN1_dom"/>
</dbReference>
<dbReference type="InterPro" id="IPR006703">
    <property type="entry name" value="G_AIG1"/>
</dbReference>
<dbReference type="Proteomes" id="UP001529510">
    <property type="component" value="Unassembled WGS sequence"/>
</dbReference>
<evidence type="ECO:0000313" key="19">
    <source>
        <dbReference type="EMBL" id="KAL0199343.1"/>
    </source>
</evidence>
<reference evidence="19 20" key="1">
    <citation type="submission" date="2024-05" db="EMBL/GenBank/DDBJ databases">
        <title>Genome sequencing and assembly of Indian major carp, Cirrhinus mrigala (Hamilton, 1822).</title>
        <authorList>
            <person name="Mohindra V."/>
            <person name="Chowdhury L.M."/>
            <person name="Lal K."/>
            <person name="Jena J.K."/>
        </authorList>
    </citation>
    <scope>NUCLEOTIDE SEQUENCE [LARGE SCALE GENOMIC DNA]</scope>
    <source>
        <strain evidence="19">CM1030</strain>
        <tissue evidence="19">Blood</tissue>
    </source>
</reference>
<keyword evidence="10" id="KW-0333">Golgi apparatus</keyword>
<evidence type="ECO:0000256" key="13">
    <source>
        <dbReference type="ARBA" id="ARBA00056809"/>
    </source>
</evidence>
<dbReference type="Pfam" id="PF25974">
    <property type="entry name" value="URGCP_9th"/>
    <property type="match status" value="1"/>
</dbReference>
<dbReference type="InterPro" id="IPR027417">
    <property type="entry name" value="P-loop_NTPase"/>
</dbReference>
<evidence type="ECO:0000256" key="4">
    <source>
        <dbReference type="ARBA" id="ARBA00004555"/>
    </source>
</evidence>
<feature type="region of interest" description="Disordered" evidence="17">
    <location>
        <begin position="558"/>
        <end position="657"/>
    </location>
</feature>
<dbReference type="FunFam" id="3.40.50.300:FF:003498">
    <property type="entry name" value="Si:dkey-73p2.2"/>
    <property type="match status" value="1"/>
</dbReference>
<dbReference type="CDD" id="cd01852">
    <property type="entry name" value="AIG1"/>
    <property type="match status" value="1"/>
</dbReference>
<dbReference type="GO" id="GO:0005525">
    <property type="term" value="F:GTP binding"/>
    <property type="evidence" value="ECO:0007669"/>
    <property type="project" value="UniProtKB-KW"/>
</dbReference>
<dbReference type="Gene3D" id="3.40.50.300">
    <property type="entry name" value="P-loop containing nucleotide triphosphate hydrolases"/>
    <property type="match status" value="3"/>
</dbReference>
<keyword evidence="11" id="KW-0496">Mitochondrion</keyword>
<proteinExistence type="inferred from homology"/>
<evidence type="ECO:0000256" key="15">
    <source>
        <dbReference type="ARBA" id="ARBA00077278"/>
    </source>
</evidence>
<dbReference type="PANTHER" id="PTHR22796">
    <property type="entry name" value="URG4-RELATED"/>
    <property type="match status" value="1"/>
</dbReference>
<feature type="non-terminal residue" evidence="19">
    <location>
        <position position="1"/>
    </location>
</feature>
<feature type="domain" description="AIG1-type G" evidence="18">
    <location>
        <begin position="341"/>
        <end position="541"/>
    </location>
</feature>
<dbReference type="GO" id="GO:0005739">
    <property type="term" value="C:mitochondrion"/>
    <property type="evidence" value="ECO:0007669"/>
    <property type="project" value="UniProtKB-SubCell"/>
</dbReference>
<evidence type="ECO:0000256" key="14">
    <source>
        <dbReference type="ARBA" id="ARBA00073539"/>
    </source>
</evidence>
<comment type="subcellular location">
    <subcellularLocation>
        <location evidence="3">Cytoplasm</location>
        <location evidence="3">Cytosol</location>
    </subcellularLocation>
    <subcellularLocation>
        <location evidence="2">Endoplasmic reticulum</location>
    </subcellularLocation>
    <subcellularLocation>
        <location evidence="4">Golgi apparatus</location>
    </subcellularLocation>
    <subcellularLocation>
        <location evidence="1">Mitochondrion</location>
    </subcellularLocation>
</comment>
<evidence type="ECO:0000256" key="3">
    <source>
        <dbReference type="ARBA" id="ARBA00004514"/>
    </source>
</evidence>
<comment type="caution">
    <text evidence="19">The sequence shown here is derived from an EMBL/GenBank/DDBJ whole genome shotgun (WGS) entry which is preliminary data.</text>
</comment>
<evidence type="ECO:0000256" key="9">
    <source>
        <dbReference type="ARBA" id="ARBA00022824"/>
    </source>
</evidence>
<evidence type="ECO:0000256" key="1">
    <source>
        <dbReference type="ARBA" id="ARBA00004173"/>
    </source>
</evidence>
<sequence length="1344" mass="158573">LFFWVGACLKTVIEAPPDVVERVAGRLKDRHLIIINSPQLLQTNISDHQITQTVRECVHLSDPGPHVIVLLLKHEPCSAEDQERVEKRVYQHTMVLSTREPNETNDILQKIIQKCANRHFSLQTSSSPHDLLQMFEDIEKMNDGRHLDCAEASQYFTVEKPDTETLNLVVCGSDETLKSSISELILEQTDRRSDVDLHGRLINLVELPALIRLSEEEVMRQTLRCVSLCHPGVHVFLLVIPDAPLNNEDKAEMEEIQRIFSSRINKHMMILTMQNSERQTAELNEEAQSVIQSFGVRNHFIGPKNQVSTLMENIEQMLEENSEEFFSTEMFIEAQTEKLSEDELRIVLLGKTGVGKSATGNTILGRDAFTAEESFESVTKESQRQTSDINGRCVTVIDTPGLFDTELTNEEIQREIKHCISMILPGPHVFLLLIPLGRFTKEEEKSVKIIQETFGENSLMFTMVLFTRGDFLKKKTIDQCLGKPGSVIRNLIETCGNRFHVFNNNQTGDQTQVTDLLEKIDNMVKANGGSFYSCKMFRQMEREKQEQQTKILMDRVREREEEMKKHEEEKERMKMMMEEERQNQDKERKRREEEFNEREDEMKREREEWKIQKQEENKRREEEDEKRREKDKEIQRLQSEMEGIFREKERTEREKREQLEDLEKRLKEERNMREDQQKTLEDKLKVLEQQHEDELKRRRVEWREEYETEKEKMMRKICSQTDHSLQVAAYRKLETEYSKWSWSLRRAMMETEKKLHNKIENEVIHEVEETDLHRELKKTSEEVKKSMSEFFEKDRDKYILIQWKTSFEIKELQENIVTETTKKLNEIIQQRDLKKKINVQKRYYENTLYEKSKELALKLKDKTNDEKTLKKEFDLFWEQRVNMIIRDTPVIRDIDIMRDVREILSDVYDSVPVDHWKENRNIFNLPSYSEYVQLKKSSGITGAFSNAFTSAKKMLGYILYQEDEAQIRSLVTDVVQQTDKIIQSFNISKMGYNKNCIQELTDYIKARVTEHEHGPVRYVFKNEFLMYLVISICKKANKTIIDQHRLFREANDPVIHVERKREQYYSIFQKCSHESTPAAIFGEIICQKLKEPIEQSVYKKTARDLTDEMRSNCESLNGNRANLEKHILEFLATNENFSENMIYIQNPRDHFKSFIRDEVSWFITDQFSVRVLPKMKENIKLLQQKIMKAAHESTQHVQVNRGDVGLWLKSFTQQISDELIFSEKDLTGVKHDDVNVKLLEDVIGKGLPAIIAVGFNVRSVESSAPTPQKTIMEITVLLTTDDRSFYPNDSDDKSVLYREYRRAGGVYVKWSISPDLSELPYWKWFVCRFQKDLEKHYEKTFEGS</sequence>
<dbReference type="PROSITE" id="PS51720">
    <property type="entry name" value="G_AIG1"/>
    <property type="match status" value="1"/>
</dbReference>
<name>A0ABD0RLB9_CIRMR</name>
<dbReference type="PANTHER" id="PTHR22796:SF6">
    <property type="entry name" value="INTERFERON-INDUCED VERY LARGE GTPASE 1-RELATED"/>
    <property type="match status" value="1"/>
</dbReference>
<evidence type="ECO:0000256" key="6">
    <source>
        <dbReference type="ARBA" id="ARBA00022490"/>
    </source>
</evidence>
<protein>
    <recommendedName>
        <fullName evidence="14">GTPase IMAP family member 8</fullName>
    </recommendedName>
    <alternativeName>
        <fullName evidence="15">Immune-associated nucleotide-binding protein 9</fullName>
    </alternativeName>
</protein>
<feature type="compositionally biased region" description="Basic and acidic residues" evidence="17">
    <location>
        <begin position="643"/>
        <end position="657"/>
    </location>
</feature>
<dbReference type="EMBL" id="JAMKFB020000003">
    <property type="protein sequence ID" value="KAL0199343.1"/>
    <property type="molecule type" value="Genomic_DNA"/>
</dbReference>
<keyword evidence="9" id="KW-0256">Endoplasmic reticulum</keyword>
<keyword evidence="6" id="KW-0963">Cytoplasm</keyword>
<evidence type="ECO:0000256" key="7">
    <source>
        <dbReference type="ARBA" id="ARBA00022737"/>
    </source>
</evidence>
<feature type="coiled-coil region" evidence="16">
    <location>
        <begin position="273"/>
        <end position="324"/>
    </location>
</feature>
<keyword evidence="16" id="KW-0175">Coiled coil</keyword>
<dbReference type="SUPFAM" id="SSF52540">
    <property type="entry name" value="P-loop containing nucleoside triphosphate hydrolases"/>
    <property type="match status" value="2"/>
</dbReference>
<evidence type="ECO:0000256" key="8">
    <source>
        <dbReference type="ARBA" id="ARBA00022741"/>
    </source>
</evidence>
<evidence type="ECO:0000256" key="16">
    <source>
        <dbReference type="SAM" id="Coils"/>
    </source>
</evidence>
<evidence type="ECO:0000313" key="20">
    <source>
        <dbReference type="Proteomes" id="UP001529510"/>
    </source>
</evidence>
<evidence type="ECO:0000256" key="17">
    <source>
        <dbReference type="SAM" id="MobiDB-lite"/>
    </source>
</evidence>
<feature type="compositionally biased region" description="Basic and acidic residues" evidence="17">
    <location>
        <begin position="600"/>
        <end position="635"/>
    </location>
</feature>
<comment type="function">
    <text evidence="13">Exerts an anti-apoptotic effect in the immune system and is involved in responses to infections.</text>
</comment>
<evidence type="ECO:0000256" key="5">
    <source>
        <dbReference type="ARBA" id="ARBA00008535"/>
    </source>
</evidence>
<keyword evidence="12" id="KW-0342">GTP-binding</keyword>
<gene>
    <name evidence="19" type="ORF">M9458_007883</name>
</gene>
<feature type="non-terminal residue" evidence="19">
    <location>
        <position position="1344"/>
    </location>
</feature>
<dbReference type="FunFam" id="3.40.50.300:FF:000536">
    <property type="entry name" value="GTPase IMAP family member 8"/>
    <property type="match status" value="1"/>
</dbReference>
<evidence type="ECO:0000256" key="10">
    <source>
        <dbReference type="ARBA" id="ARBA00023034"/>
    </source>
</evidence>
<dbReference type="GO" id="GO:0005829">
    <property type="term" value="C:cytosol"/>
    <property type="evidence" value="ECO:0007669"/>
    <property type="project" value="UniProtKB-SubCell"/>
</dbReference>
<evidence type="ECO:0000256" key="2">
    <source>
        <dbReference type="ARBA" id="ARBA00004240"/>
    </source>
</evidence>
<comment type="similarity">
    <text evidence="5">Belongs to the TRAFAC class TrmE-Era-EngA-EngB-Septin-like GTPase superfamily. AIG1/Toc34/Toc159-like paraseptin GTPase family. IAN subfamily.</text>
</comment>
<evidence type="ECO:0000256" key="11">
    <source>
        <dbReference type="ARBA" id="ARBA00023128"/>
    </source>
</evidence>
<dbReference type="GO" id="GO:0005794">
    <property type="term" value="C:Golgi apparatus"/>
    <property type="evidence" value="ECO:0007669"/>
    <property type="project" value="UniProtKB-SubCell"/>
</dbReference>
<evidence type="ECO:0000259" key="18">
    <source>
        <dbReference type="PROSITE" id="PS51720"/>
    </source>
</evidence>
<accession>A0ABD0RLB9</accession>
<keyword evidence="7" id="KW-0677">Repeat</keyword>
<evidence type="ECO:0000256" key="12">
    <source>
        <dbReference type="ARBA" id="ARBA00023134"/>
    </source>
</evidence>
<keyword evidence="20" id="KW-1185">Reference proteome</keyword>
<keyword evidence="8" id="KW-0547">Nucleotide-binding</keyword>
<feature type="compositionally biased region" description="Basic and acidic residues" evidence="17">
    <location>
        <begin position="558"/>
        <end position="593"/>
    </location>
</feature>